<feature type="domain" description="PPM-type phosphatase" evidence="2">
    <location>
        <begin position="40"/>
        <end position="278"/>
    </location>
</feature>
<keyword evidence="4" id="KW-1185">Reference proteome</keyword>
<dbReference type="SMART" id="SM00332">
    <property type="entry name" value="PP2Cc"/>
    <property type="match status" value="1"/>
</dbReference>
<gene>
    <name evidence="3" type="ORF">CF651_15330</name>
</gene>
<comment type="caution">
    <text evidence="3">The sequence shown here is derived from an EMBL/GenBank/DDBJ whole genome shotgun (WGS) entry which is preliminary data.</text>
</comment>
<feature type="transmembrane region" description="Helical" evidence="1">
    <location>
        <begin position="6"/>
        <end position="26"/>
    </location>
</feature>
<name>A0A229UPH4_9BACL</name>
<evidence type="ECO:0000313" key="3">
    <source>
        <dbReference type="EMBL" id="OXM85386.1"/>
    </source>
</evidence>
<organism evidence="3 4">
    <name type="scientific">Paenibacillus rigui</name>
    <dbReference type="NCBI Taxonomy" id="554312"/>
    <lineage>
        <taxon>Bacteria</taxon>
        <taxon>Bacillati</taxon>
        <taxon>Bacillota</taxon>
        <taxon>Bacilli</taxon>
        <taxon>Bacillales</taxon>
        <taxon>Paenibacillaceae</taxon>
        <taxon>Paenibacillus</taxon>
    </lineage>
</organism>
<keyword evidence="1" id="KW-0812">Transmembrane</keyword>
<proteinExistence type="predicted"/>
<evidence type="ECO:0000256" key="1">
    <source>
        <dbReference type="SAM" id="Phobius"/>
    </source>
</evidence>
<dbReference type="OrthoDB" id="9801841at2"/>
<accession>A0A229UPH4</accession>
<dbReference type="Proteomes" id="UP000215509">
    <property type="component" value="Unassembled WGS sequence"/>
</dbReference>
<dbReference type="Pfam" id="PF13672">
    <property type="entry name" value="PP2C_2"/>
    <property type="match status" value="1"/>
</dbReference>
<reference evidence="3 4" key="1">
    <citation type="submission" date="2017-07" db="EMBL/GenBank/DDBJ databases">
        <title>Genome sequencing and assembly of Paenibacillus rigui.</title>
        <authorList>
            <person name="Mayilraj S."/>
        </authorList>
    </citation>
    <scope>NUCLEOTIDE SEQUENCE [LARGE SCALE GENOMIC DNA]</scope>
    <source>
        <strain evidence="3 4">JCM 16352</strain>
    </source>
</reference>
<dbReference type="PROSITE" id="PS51746">
    <property type="entry name" value="PPM_2"/>
    <property type="match status" value="1"/>
</dbReference>
<dbReference type="InterPro" id="IPR001932">
    <property type="entry name" value="PPM-type_phosphatase-like_dom"/>
</dbReference>
<dbReference type="EMBL" id="NMQW01000022">
    <property type="protein sequence ID" value="OXM85386.1"/>
    <property type="molecule type" value="Genomic_DNA"/>
</dbReference>
<dbReference type="SMART" id="SM00331">
    <property type="entry name" value="PP2C_SIG"/>
    <property type="match status" value="1"/>
</dbReference>
<keyword evidence="1" id="KW-0472">Membrane</keyword>
<dbReference type="AlphaFoldDB" id="A0A229UPH4"/>
<dbReference type="SUPFAM" id="SSF81606">
    <property type="entry name" value="PP2C-like"/>
    <property type="match status" value="1"/>
</dbReference>
<sequence>MLSQSGAFPYVVLLALGVSLIILLMVRQALVRSQAEQPIVIGNGQTMGQREEQDDYFSAIVSPNGTIAVLADGISGLSGGRAASTTAVSTFVKQFLKLEHASDMTGYFTETAALANKEVMQSLKGAQGGTTLVAAVISDGLLYWGAVGDSLLRIFRNGEFIDVNSKHTLESVLEERYASGDISREEALGSPMRKQLVNYLGYEAFKNIEIGSEPIRLLKRDKVILCSDGIYNTLTEIELEDILTKPLSPYDAAQEIIAAIEEKKLKHQDNATIVILEKGW</sequence>
<dbReference type="Gene3D" id="3.60.40.10">
    <property type="entry name" value="PPM-type phosphatase domain"/>
    <property type="match status" value="1"/>
</dbReference>
<dbReference type="CDD" id="cd00143">
    <property type="entry name" value="PP2Cc"/>
    <property type="match status" value="1"/>
</dbReference>
<dbReference type="InterPro" id="IPR036457">
    <property type="entry name" value="PPM-type-like_dom_sf"/>
</dbReference>
<evidence type="ECO:0000259" key="2">
    <source>
        <dbReference type="PROSITE" id="PS51746"/>
    </source>
</evidence>
<evidence type="ECO:0000313" key="4">
    <source>
        <dbReference type="Proteomes" id="UP000215509"/>
    </source>
</evidence>
<protein>
    <submittedName>
        <fullName evidence="3">Serine/threonine protein phosphatase</fullName>
    </submittedName>
</protein>
<keyword evidence="1" id="KW-1133">Transmembrane helix</keyword>